<sequence>MTTLQRGFNSATGWMADLGRGAMFLLRIIMSLPGLVLKPRLLIEQIYSVGVLSLVIVVVAGVFVGMVLALSGYRLLVGFGAEEALGTSVALVVVRELGPVVTGLLFAGRAGSALAAEIGLMKATDQLSGMEMMAVDPVKRIVAPRFLAGVIALPLLTSIFCVMAIGAGGGYFVGVDMLGVDAGSYWSGIQSNVDFGEDIINIFLKSGVFGAIITWVAVYQGYHAPPTSEGVSRATTNTVVIASLAILGANLMLTAVLFGSH</sequence>
<keyword evidence="6" id="KW-0813">Transport</keyword>
<evidence type="ECO:0000256" key="8">
    <source>
        <dbReference type="ARBA" id="ARBA00022519"/>
    </source>
</evidence>
<feature type="transmembrane region" description="Helical" evidence="12">
    <location>
        <begin position="239"/>
        <end position="258"/>
    </location>
</feature>
<evidence type="ECO:0000256" key="12">
    <source>
        <dbReference type="RuleBase" id="RU362044"/>
    </source>
</evidence>
<feature type="transmembrane region" description="Helical" evidence="12">
    <location>
        <begin position="199"/>
        <end position="219"/>
    </location>
</feature>
<feature type="transmembrane region" description="Helical" evidence="12">
    <location>
        <begin position="49"/>
        <end position="77"/>
    </location>
</feature>
<comment type="subunit">
    <text evidence="4">The complex is composed of two ATP-binding proteins (MlaF), two transmembrane proteins (MlaE), two cytoplasmic solute-binding proteins (MlaB) and six periplasmic solute-binding proteins (MlaD).</text>
</comment>
<dbReference type="PANTHER" id="PTHR30188">
    <property type="entry name" value="ABC TRANSPORTER PERMEASE PROTEIN-RELATED"/>
    <property type="match status" value="1"/>
</dbReference>
<evidence type="ECO:0000256" key="9">
    <source>
        <dbReference type="ARBA" id="ARBA00022692"/>
    </source>
</evidence>
<comment type="caution">
    <text evidence="13">The sequence shown here is derived from an EMBL/GenBank/DDBJ whole genome shotgun (WGS) entry which is preliminary data.</text>
</comment>
<comment type="function">
    <text evidence="1">Part of the ABC transporter complex MlaFEDB, which is involved in a phospholipid transport pathway that maintains lipid asymmetry in the outer membrane by retrograde trafficking of phospholipids from the outer membrane to the inner membrane. Probably responsible for the translocation of the substrate across the membrane.</text>
</comment>
<keyword evidence="8 12" id="KW-0997">Cell inner membrane</keyword>
<protein>
    <recommendedName>
        <fullName evidence="5">Intermembrane phospholipid transport system permease protein MlaE</fullName>
    </recommendedName>
</protein>
<dbReference type="EMBL" id="APND01000003">
    <property type="protein sequence ID" value="MES1929501.1"/>
    <property type="molecule type" value="Genomic_DNA"/>
</dbReference>
<keyword evidence="9 12" id="KW-0812">Transmembrane</keyword>
<evidence type="ECO:0000313" key="13">
    <source>
        <dbReference type="EMBL" id="MES1929501.1"/>
    </source>
</evidence>
<dbReference type="NCBIfam" id="NF033619">
    <property type="entry name" value="perm_MlaE_1"/>
    <property type="match status" value="1"/>
</dbReference>
<dbReference type="InterPro" id="IPR030802">
    <property type="entry name" value="Permease_MalE"/>
</dbReference>
<evidence type="ECO:0000256" key="5">
    <source>
        <dbReference type="ARBA" id="ARBA00020857"/>
    </source>
</evidence>
<keyword evidence="7" id="KW-1003">Cell membrane</keyword>
<evidence type="ECO:0000256" key="6">
    <source>
        <dbReference type="ARBA" id="ARBA00022448"/>
    </source>
</evidence>
<evidence type="ECO:0000256" key="7">
    <source>
        <dbReference type="ARBA" id="ARBA00022475"/>
    </source>
</evidence>
<reference evidence="13 14" key="1">
    <citation type="submission" date="2013-03" db="EMBL/GenBank/DDBJ databases">
        <title>Salinisphaera dokdonensis CL-ES53 Genome Sequencing.</title>
        <authorList>
            <person name="Li C."/>
            <person name="Lai Q."/>
            <person name="Shao Z."/>
        </authorList>
    </citation>
    <scope>NUCLEOTIDE SEQUENCE [LARGE SCALE GENOMIC DNA]</scope>
    <source>
        <strain evidence="13 14">CL-ES53</strain>
    </source>
</reference>
<accession>A0ABV2B0T3</accession>
<evidence type="ECO:0000256" key="3">
    <source>
        <dbReference type="ARBA" id="ARBA00007556"/>
    </source>
</evidence>
<evidence type="ECO:0000256" key="2">
    <source>
        <dbReference type="ARBA" id="ARBA00004429"/>
    </source>
</evidence>
<keyword evidence="11 12" id="KW-0472">Membrane</keyword>
<keyword evidence="14" id="KW-1185">Reference proteome</keyword>
<organism evidence="13 14">
    <name type="scientific">Salinisphaera dokdonensis CL-ES53</name>
    <dbReference type="NCBI Taxonomy" id="1304272"/>
    <lineage>
        <taxon>Bacteria</taxon>
        <taxon>Pseudomonadati</taxon>
        <taxon>Pseudomonadota</taxon>
        <taxon>Gammaproteobacteria</taxon>
        <taxon>Salinisphaerales</taxon>
        <taxon>Salinisphaeraceae</taxon>
        <taxon>Salinisphaera</taxon>
    </lineage>
</organism>
<proteinExistence type="inferred from homology"/>
<feature type="transmembrane region" description="Helical" evidence="12">
    <location>
        <begin position="142"/>
        <end position="165"/>
    </location>
</feature>
<gene>
    <name evidence="13" type="ORF">SADO_09604</name>
</gene>
<keyword evidence="10 12" id="KW-1133">Transmembrane helix</keyword>
<name>A0ABV2B0T3_9GAMM</name>
<evidence type="ECO:0000256" key="11">
    <source>
        <dbReference type="ARBA" id="ARBA00023136"/>
    </source>
</evidence>
<evidence type="ECO:0000313" key="14">
    <source>
        <dbReference type="Proteomes" id="UP001460888"/>
    </source>
</evidence>
<dbReference type="Pfam" id="PF02405">
    <property type="entry name" value="MlaE"/>
    <property type="match status" value="1"/>
</dbReference>
<dbReference type="NCBIfam" id="TIGR00056">
    <property type="entry name" value="MlaE family lipid ABC transporter permease subunit"/>
    <property type="match status" value="1"/>
</dbReference>
<dbReference type="Proteomes" id="UP001460888">
    <property type="component" value="Unassembled WGS sequence"/>
</dbReference>
<evidence type="ECO:0000256" key="4">
    <source>
        <dbReference type="ARBA" id="ARBA00011380"/>
    </source>
</evidence>
<dbReference type="InterPro" id="IPR053408">
    <property type="entry name" value="MlaE_Permease"/>
</dbReference>
<dbReference type="RefSeq" id="WP_353111012.1">
    <property type="nucleotide sequence ID" value="NZ_APND01000003.1"/>
</dbReference>
<comment type="caution">
    <text evidence="12">Lacks conserved residue(s) required for the propagation of feature annotation.</text>
</comment>
<evidence type="ECO:0000256" key="10">
    <source>
        <dbReference type="ARBA" id="ARBA00022989"/>
    </source>
</evidence>
<dbReference type="PANTHER" id="PTHR30188:SF4">
    <property type="entry name" value="PROTEIN TRIGALACTOSYLDIACYLGLYCEROL 1, CHLOROPLASTIC"/>
    <property type="match status" value="1"/>
</dbReference>
<comment type="subcellular location">
    <subcellularLocation>
        <location evidence="2 12">Cell inner membrane</location>
        <topology evidence="2 12">Multi-pass membrane protein</topology>
    </subcellularLocation>
</comment>
<evidence type="ECO:0000256" key="1">
    <source>
        <dbReference type="ARBA" id="ARBA00002460"/>
    </source>
</evidence>
<comment type="similarity">
    <text evidence="3 12">Belongs to the MlaE permease family.</text>
</comment>
<dbReference type="InterPro" id="IPR003453">
    <property type="entry name" value="ABC_MlaE_roteobac"/>
</dbReference>